<evidence type="ECO:0000313" key="1">
    <source>
        <dbReference type="EMBL" id="MCN9243729.1"/>
    </source>
</evidence>
<accession>A0ABT0ZJG7</accession>
<protein>
    <submittedName>
        <fullName evidence="1">Uncharacterized protein</fullName>
    </submittedName>
</protein>
<comment type="caution">
    <text evidence="1">The sequence shown here is derived from an EMBL/GenBank/DDBJ whole genome shotgun (WGS) entry which is preliminary data.</text>
</comment>
<gene>
    <name evidence="1" type="ORF">NGF19_23575</name>
</gene>
<dbReference type="RefSeq" id="WP_252427269.1">
    <property type="nucleotide sequence ID" value="NZ_JAMWMR010000024.1"/>
</dbReference>
<keyword evidence="2" id="KW-1185">Reference proteome</keyword>
<dbReference type="EMBL" id="JAMWMR010000024">
    <property type="protein sequence ID" value="MCN9243729.1"/>
    <property type="molecule type" value="Genomic_DNA"/>
</dbReference>
<organism evidence="1 2">
    <name type="scientific">Streptomyces macrolidinus</name>
    <dbReference type="NCBI Taxonomy" id="2952607"/>
    <lineage>
        <taxon>Bacteria</taxon>
        <taxon>Bacillati</taxon>
        <taxon>Actinomycetota</taxon>
        <taxon>Actinomycetes</taxon>
        <taxon>Kitasatosporales</taxon>
        <taxon>Streptomycetaceae</taxon>
        <taxon>Streptomyces</taxon>
    </lineage>
</organism>
<reference evidence="1 2" key="1">
    <citation type="submission" date="2022-05" db="EMBL/GenBank/DDBJ databases">
        <title>Streptomyces sp. nov. RY43-2 isolated from soil of a peat swamp forest.</title>
        <authorList>
            <person name="Kanchanasin P."/>
            <person name="Tanasupawat S."/>
            <person name="Phongsopitanun W."/>
        </authorList>
    </citation>
    <scope>NUCLEOTIDE SEQUENCE [LARGE SCALE GENOMIC DNA]</scope>
    <source>
        <strain evidence="1 2">RY43-2</strain>
    </source>
</reference>
<dbReference type="Proteomes" id="UP001523219">
    <property type="component" value="Unassembled WGS sequence"/>
</dbReference>
<evidence type="ECO:0000313" key="2">
    <source>
        <dbReference type="Proteomes" id="UP001523219"/>
    </source>
</evidence>
<sequence>MITVRPGLEIPSHEGFDLWPISQVEPYSFLALDGAMTPDDVGTAVMALAACNDIDPGADRPPRPDDPLGGFLHGLLTREPLFAAGGLEVIDSITGTRLVPGCCSGLEDRGDWWGVLDGDGSAAWLGHDPSPTIERHGPTVRLTVDSDADTAQWIDVSVTELRHLLTGVEKDLADFLYLATRWATGQLSDHAEPVGHALARALTLPPRN</sequence>
<name>A0ABT0ZJG7_9ACTN</name>
<proteinExistence type="predicted"/>